<name>A0AAD6SZF2_9AGAR</name>
<evidence type="ECO:0000313" key="2">
    <source>
        <dbReference type="Proteomes" id="UP001218188"/>
    </source>
</evidence>
<dbReference type="AlphaFoldDB" id="A0AAD6SZF2"/>
<protein>
    <submittedName>
        <fullName evidence="1">Uncharacterized protein</fullName>
    </submittedName>
</protein>
<proteinExistence type="predicted"/>
<gene>
    <name evidence="1" type="ORF">C8F04DRAFT_471176</name>
</gene>
<reference evidence="1" key="1">
    <citation type="submission" date="2023-03" db="EMBL/GenBank/DDBJ databases">
        <title>Massive genome expansion in bonnet fungi (Mycena s.s.) driven by repeated elements and novel gene families across ecological guilds.</title>
        <authorList>
            <consortium name="Lawrence Berkeley National Laboratory"/>
            <person name="Harder C.B."/>
            <person name="Miyauchi S."/>
            <person name="Viragh M."/>
            <person name="Kuo A."/>
            <person name="Thoen E."/>
            <person name="Andreopoulos B."/>
            <person name="Lu D."/>
            <person name="Skrede I."/>
            <person name="Drula E."/>
            <person name="Henrissat B."/>
            <person name="Morin E."/>
            <person name="Kohler A."/>
            <person name="Barry K."/>
            <person name="LaButti K."/>
            <person name="Morin E."/>
            <person name="Salamov A."/>
            <person name="Lipzen A."/>
            <person name="Mereny Z."/>
            <person name="Hegedus B."/>
            <person name="Baldrian P."/>
            <person name="Stursova M."/>
            <person name="Weitz H."/>
            <person name="Taylor A."/>
            <person name="Grigoriev I.V."/>
            <person name="Nagy L.G."/>
            <person name="Martin F."/>
            <person name="Kauserud H."/>
        </authorList>
    </citation>
    <scope>NUCLEOTIDE SEQUENCE</scope>
    <source>
        <strain evidence="1">CBHHK200</strain>
    </source>
</reference>
<sequence>MWLSMDQRRPARWIIGIKKFRTIGSTIVAAWSLLWCIARPVMCLAAYSARTLSSLRNFGVGVLNPYSYSGRCLACNTMLHLSPNSSLPWRKARDPIVKNIHCSDLHILTVRRKNRYFALLPLFWSSSSGDRYKETPGIPDRELFPHDIGAESVRAIRPLNPLLVSAPTRM</sequence>
<dbReference type="Proteomes" id="UP001218188">
    <property type="component" value="Unassembled WGS sequence"/>
</dbReference>
<accession>A0AAD6SZF2</accession>
<evidence type="ECO:0000313" key="1">
    <source>
        <dbReference type="EMBL" id="KAJ7036494.1"/>
    </source>
</evidence>
<organism evidence="1 2">
    <name type="scientific">Mycena alexandri</name>
    <dbReference type="NCBI Taxonomy" id="1745969"/>
    <lineage>
        <taxon>Eukaryota</taxon>
        <taxon>Fungi</taxon>
        <taxon>Dikarya</taxon>
        <taxon>Basidiomycota</taxon>
        <taxon>Agaricomycotina</taxon>
        <taxon>Agaricomycetes</taxon>
        <taxon>Agaricomycetidae</taxon>
        <taxon>Agaricales</taxon>
        <taxon>Marasmiineae</taxon>
        <taxon>Mycenaceae</taxon>
        <taxon>Mycena</taxon>
    </lineage>
</organism>
<comment type="caution">
    <text evidence="1">The sequence shown here is derived from an EMBL/GenBank/DDBJ whole genome shotgun (WGS) entry which is preliminary data.</text>
</comment>
<keyword evidence="2" id="KW-1185">Reference proteome</keyword>
<dbReference type="EMBL" id="JARJCM010000042">
    <property type="protein sequence ID" value="KAJ7036494.1"/>
    <property type="molecule type" value="Genomic_DNA"/>
</dbReference>